<evidence type="ECO:0000313" key="2">
    <source>
        <dbReference type="EMBL" id="RAL04869.1"/>
    </source>
</evidence>
<sequence length="350" mass="38528">MVDGRVGMRPAAPDCPSPDATSINNLLRANSRERLYVLPICWTLRQPRLLGCHFTLEKIRWGKGDPPSKSVVQILRDQHPAYKSPIYAIAQLTLPGTLAAKKCDVANILRCYNLFSLGPDSSLSFSFAQREAALLPTDGIFAPPGAPPSLAYITFDFIQTLRKKTVYRPPGGRRNRPVVNLHQKRLRSLEPPNPAEDPYLIAMLIALAQAQRRQADTGERYDGQSTAHRQPRARTASAMDGMVPRAPCLCGPEIGKTIQRAVQSFQVTVLATAGTVTECFYVYTATIPTEFLDRLDAPAQPLRSLPVPVKYFRIPLMPARKALGKLHHLVCNGTCPLCVEEVHAGSGRAD</sequence>
<keyword evidence="3" id="KW-1185">Reference proteome</keyword>
<dbReference type="VEuPathDB" id="FungiDB:BO80DRAFT_441717"/>
<dbReference type="EMBL" id="KZ824423">
    <property type="protein sequence ID" value="RAL04869.1"/>
    <property type="molecule type" value="Genomic_DNA"/>
</dbReference>
<proteinExistence type="predicted"/>
<name>A0A395HBC5_9EURO</name>
<organism evidence="2 3">
    <name type="scientific">Aspergillus ibericus CBS 121593</name>
    <dbReference type="NCBI Taxonomy" id="1448316"/>
    <lineage>
        <taxon>Eukaryota</taxon>
        <taxon>Fungi</taxon>
        <taxon>Dikarya</taxon>
        <taxon>Ascomycota</taxon>
        <taxon>Pezizomycotina</taxon>
        <taxon>Eurotiomycetes</taxon>
        <taxon>Eurotiomycetidae</taxon>
        <taxon>Eurotiales</taxon>
        <taxon>Aspergillaceae</taxon>
        <taxon>Aspergillus</taxon>
        <taxon>Aspergillus subgen. Circumdati</taxon>
    </lineage>
</organism>
<dbReference type="Proteomes" id="UP000249402">
    <property type="component" value="Unassembled WGS sequence"/>
</dbReference>
<dbReference type="AlphaFoldDB" id="A0A395HBC5"/>
<dbReference type="OrthoDB" id="5343483at2759"/>
<accession>A0A395HBC5</accession>
<dbReference type="RefSeq" id="XP_025579196.1">
    <property type="nucleotide sequence ID" value="XM_025721216.1"/>
</dbReference>
<evidence type="ECO:0000313" key="3">
    <source>
        <dbReference type="Proteomes" id="UP000249402"/>
    </source>
</evidence>
<protein>
    <submittedName>
        <fullName evidence="2">Uncharacterized protein</fullName>
    </submittedName>
</protein>
<dbReference type="STRING" id="1448316.A0A395HBC5"/>
<reference evidence="2 3" key="1">
    <citation type="submission" date="2018-02" db="EMBL/GenBank/DDBJ databases">
        <title>The genomes of Aspergillus section Nigri reveals drivers in fungal speciation.</title>
        <authorList>
            <consortium name="DOE Joint Genome Institute"/>
            <person name="Vesth T.C."/>
            <person name="Nybo J."/>
            <person name="Theobald S."/>
            <person name="Brandl J."/>
            <person name="Frisvad J.C."/>
            <person name="Nielsen K.F."/>
            <person name="Lyhne E.K."/>
            <person name="Kogle M.E."/>
            <person name="Kuo A."/>
            <person name="Riley R."/>
            <person name="Clum A."/>
            <person name="Nolan M."/>
            <person name="Lipzen A."/>
            <person name="Salamov A."/>
            <person name="Henrissat B."/>
            <person name="Wiebenga A."/>
            <person name="De vries R.P."/>
            <person name="Grigoriev I.V."/>
            <person name="Mortensen U.H."/>
            <person name="Andersen M.R."/>
            <person name="Baker S.E."/>
        </authorList>
    </citation>
    <scope>NUCLEOTIDE SEQUENCE [LARGE SCALE GENOMIC DNA]</scope>
    <source>
        <strain evidence="2 3">CBS 121593</strain>
    </source>
</reference>
<feature type="region of interest" description="Disordered" evidence="1">
    <location>
        <begin position="218"/>
        <end position="238"/>
    </location>
</feature>
<dbReference type="GeneID" id="37226081"/>
<gene>
    <name evidence="2" type="ORF">BO80DRAFT_441717</name>
</gene>
<evidence type="ECO:0000256" key="1">
    <source>
        <dbReference type="SAM" id="MobiDB-lite"/>
    </source>
</evidence>